<evidence type="ECO:0000313" key="2">
    <source>
        <dbReference type="EMBL" id="KAK4396698.1"/>
    </source>
</evidence>
<dbReference type="EMBL" id="JACGWL010000008">
    <property type="protein sequence ID" value="KAK4396698.1"/>
    <property type="molecule type" value="Genomic_DNA"/>
</dbReference>
<reference evidence="2" key="2">
    <citation type="journal article" date="2024" name="Plant">
        <title>Genomic evolution and insights into agronomic trait innovations of Sesamum species.</title>
        <authorList>
            <person name="Miao H."/>
            <person name="Wang L."/>
            <person name="Qu L."/>
            <person name="Liu H."/>
            <person name="Sun Y."/>
            <person name="Le M."/>
            <person name="Wang Q."/>
            <person name="Wei S."/>
            <person name="Zheng Y."/>
            <person name="Lin W."/>
            <person name="Duan Y."/>
            <person name="Cao H."/>
            <person name="Xiong S."/>
            <person name="Wang X."/>
            <person name="Wei L."/>
            <person name="Li C."/>
            <person name="Ma Q."/>
            <person name="Ju M."/>
            <person name="Zhao R."/>
            <person name="Li G."/>
            <person name="Mu C."/>
            <person name="Tian Q."/>
            <person name="Mei H."/>
            <person name="Zhang T."/>
            <person name="Gao T."/>
            <person name="Zhang H."/>
        </authorList>
    </citation>
    <scope>NUCLEOTIDE SEQUENCE</scope>
    <source>
        <strain evidence="2">K16</strain>
    </source>
</reference>
<dbReference type="AlphaFoldDB" id="A0AAE1WNC7"/>
<protein>
    <submittedName>
        <fullName evidence="2">Zinc finger BED domain-containing protein DAYSLEEPER</fullName>
    </submittedName>
</protein>
<proteinExistence type="predicted"/>
<dbReference type="PANTHER" id="PTHR34396:SF25">
    <property type="entry name" value="BOUNDARY ELEMENT ASSOCIATED FACTOR"/>
    <property type="match status" value="1"/>
</dbReference>
<evidence type="ECO:0000256" key="1">
    <source>
        <dbReference type="SAM" id="MobiDB-lite"/>
    </source>
</evidence>
<dbReference type="InterPro" id="IPR053031">
    <property type="entry name" value="Cuticle_assoc_protein"/>
</dbReference>
<dbReference type="Proteomes" id="UP001289374">
    <property type="component" value="Unassembled WGS sequence"/>
</dbReference>
<organism evidence="2 3">
    <name type="scientific">Sesamum angolense</name>
    <dbReference type="NCBI Taxonomy" id="2727404"/>
    <lineage>
        <taxon>Eukaryota</taxon>
        <taxon>Viridiplantae</taxon>
        <taxon>Streptophyta</taxon>
        <taxon>Embryophyta</taxon>
        <taxon>Tracheophyta</taxon>
        <taxon>Spermatophyta</taxon>
        <taxon>Magnoliopsida</taxon>
        <taxon>eudicotyledons</taxon>
        <taxon>Gunneridae</taxon>
        <taxon>Pentapetalae</taxon>
        <taxon>asterids</taxon>
        <taxon>lamiids</taxon>
        <taxon>Lamiales</taxon>
        <taxon>Pedaliaceae</taxon>
        <taxon>Sesamum</taxon>
    </lineage>
</organism>
<evidence type="ECO:0000313" key="3">
    <source>
        <dbReference type="Proteomes" id="UP001289374"/>
    </source>
</evidence>
<reference evidence="2" key="1">
    <citation type="submission" date="2020-06" db="EMBL/GenBank/DDBJ databases">
        <authorList>
            <person name="Li T."/>
            <person name="Hu X."/>
            <person name="Zhang T."/>
            <person name="Song X."/>
            <person name="Zhang H."/>
            <person name="Dai N."/>
            <person name="Sheng W."/>
            <person name="Hou X."/>
            <person name="Wei L."/>
        </authorList>
    </citation>
    <scope>NUCLEOTIDE SEQUENCE</scope>
    <source>
        <strain evidence="2">K16</strain>
        <tissue evidence="2">Leaf</tissue>
    </source>
</reference>
<keyword evidence="3" id="KW-1185">Reference proteome</keyword>
<feature type="compositionally biased region" description="Low complexity" evidence="1">
    <location>
        <begin position="46"/>
        <end position="55"/>
    </location>
</feature>
<feature type="region of interest" description="Disordered" evidence="1">
    <location>
        <begin position="1"/>
        <end position="29"/>
    </location>
</feature>
<accession>A0AAE1WNC7</accession>
<dbReference type="PANTHER" id="PTHR34396">
    <property type="entry name" value="OS03G0264950 PROTEIN-RELATED"/>
    <property type="match status" value="1"/>
</dbReference>
<feature type="region of interest" description="Disordered" evidence="1">
    <location>
        <begin position="46"/>
        <end position="66"/>
    </location>
</feature>
<comment type="caution">
    <text evidence="2">The sequence shown here is derived from an EMBL/GenBank/DDBJ whole genome shotgun (WGS) entry which is preliminary data.</text>
</comment>
<gene>
    <name evidence="2" type="ORF">Sango_1506400</name>
</gene>
<name>A0AAE1WNC7_9LAMI</name>
<dbReference type="SUPFAM" id="SSF140996">
    <property type="entry name" value="Hermes dimerisation domain"/>
    <property type="match status" value="1"/>
</dbReference>
<dbReference type="GO" id="GO:1990837">
    <property type="term" value="F:sequence-specific double-stranded DNA binding"/>
    <property type="evidence" value="ECO:0007669"/>
    <property type="project" value="TreeGrafter"/>
</dbReference>
<dbReference type="GO" id="GO:0005634">
    <property type="term" value="C:nucleus"/>
    <property type="evidence" value="ECO:0007669"/>
    <property type="project" value="TreeGrafter"/>
</dbReference>
<dbReference type="GO" id="GO:0006357">
    <property type="term" value="P:regulation of transcription by RNA polymerase II"/>
    <property type="evidence" value="ECO:0007669"/>
    <property type="project" value="TreeGrafter"/>
</dbReference>
<sequence>MHARPGIFNFFPKPAPGARPLHRNPARRFSSPLSLPLSAELTLPAAAATQSEEATAPPPPTCFNSVPPLHSPRDCRTHLQASSDYGATHLMEHYDKTCKKRKREMDIRQSLTNANRKISGSQELTTHVFNQEESRDELAKMVILHDSSLGIVEHVGFRRFVASIQPRFNMVSRNTLNNDILKIYNEEKVKCYQLLNKLKCRIAITTHMKTSSNNKKGFMAITAHFIDDSWILGGNLYICYITGM</sequence>